<name>A0A1H4EIR1_9RHOB</name>
<dbReference type="Gene3D" id="3.40.50.300">
    <property type="entry name" value="P-loop containing nucleotide triphosphate hydrolases"/>
    <property type="match status" value="1"/>
</dbReference>
<proteinExistence type="predicted"/>
<feature type="domain" description="ABC transporter" evidence="7">
    <location>
        <begin position="4"/>
        <end position="238"/>
    </location>
</feature>
<dbReference type="STRING" id="89524.SAMN05444370_11417"/>
<evidence type="ECO:0000256" key="6">
    <source>
        <dbReference type="SAM" id="MobiDB-lite"/>
    </source>
</evidence>
<dbReference type="EMBL" id="FNQM01000014">
    <property type="protein sequence ID" value="SEA84588.1"/>
    <property type="molecule type" value="Genomic_DNA"/>
</dbReference>
<evidence type="ECO:0000313" key="8">
    <source>
        <dbReference type="EMBL" id="SEA84588.1"/>
    </source>
</evidence>
<sequence>MSLLALEGLSVSLGGRRVVDGVSLAVAPGDFVGLIGPNGAGKSTLMRAALGLLPAAGGRRLGGEDVARLSPPERARRAAWLPQEREIAWPVSVQTLVGLGRAPWRRPGAAFSEADRAAVADAMARADVARFADRPATALSGGERARVLIARALAQAAPLVMADEPAAGLDPAHQIALMETFSALAAEGRGVVASMHDLGLAARWCGRLALLDAGRLVAFGPPAEVLTEARLAAVYGVRCRLDWIEGAPSVTPLGRTAKDAPATLELSGPAAPGGS</sequence>
<evidence type="ECO:0000256" key="4">
    <source>
        <dbReference type="ARBA" id="ARBA00022967"/>
    </source>
</evidence>
<dbReference type="AlphaFoldDB" id="A0A1H4EIR1"/>
<evidence type="ECO:0000313" key="9">
    <source>
        <dbReference type="Proteomes" id="UP000198703"/>
    </source>
</evidence>
<dbReference type="OrthoDB" id="9805601at2"/>
<keyword evidence="3 8" id="KW-0067">ATP-binding</keyword>
<keyword evidence="2" id="KW-0547">Nucleotide-binding</keyword>
<dbReference type="CDD" id="cd03214">
    <property type="entry name" value="ABC_Iron-Siderophores_B12_Hemin"/>
    <property type="match status" value="1"/>
</dbReference>
<dbReference type="PANTHER" id="PTHR42794:SF1">
    <property type="entry name" value="HEMIN IMPORT ATP-BINDING PROTEIN HMUV"/>
    <property type="match status" value="1"/>
</dbReference>
<gene>
    <name evidence="8" type="ORF">SAMN05444370_11417</name>
</gene>
<keyword evidence="4" id="KW-1278">Translocase</keyword>
<organism evidence="8 9">
    <name type="scientific">Rubrimonas cliftonensis</name>
    <dbReference type="NCBI Taxonomy" id="89524"/>
    <lineage>
        <taxon>Bacteria</taxon>
        <taxon>Pseudomonadati</taxon>
        <taxon>Pseudomonadota</taxon>
        <taxon>Alphaproteobacteria</taxon>
        <taxon>Rhodobacterales</taxon>
        <taxon>Paracoccaceae</taxon>
        <taxon>Rubrimonas</taxon>
    </lineage>
</organism>
<dbReference type="InterPro" id="IPR017871">
    <property type="entry name" value="ABC_transporter-like_CS"/>
</dbReference>
<comment type="function">
    <text evidence="5">Part of the ABC transporter complex HmuTUV involved in hemin import. Responsible for energy coupling to the transport system.</text>
</comment>
<dbReference type="PROSITE" id="PS50893">
    <property type="entry name" value="ABC_TRANSPORTER_2"/>
    <property type="match status" value="1"/>
</dbReference>
<dbReference type="PANTHER" id="PTHR42794">
    <property type="entry name" value="HEMIN IMPORT ATP-BINDING PROTEIN HMUV"/>
    <property type="match status" value="1"/>
</dbReference>
<evidence type="ECO:0000256" key="5">
    <source>
        <dbReference type="ARBA" id="ARBA00037066"/>
    </source>
</evidence>
<dbReference type="InterPro" id="IPR027417">
    <property type="entry name" value="P-loop_NTPase"/>
</dbReference>
<evidence type="ECO:0000259" key="7">
    <source>
        <dbReference type="PROSITE" id="PS50893"/>
    </source>
</evidence>
<dbReference type="InterPro" id="IPR003593">
    <property type="entry name" value="AAA+_ATPase"/>
</dbReference>
<dbReference type="PROSITE" id="PS00211">
    <property type="entry name" value="ABC_TRANSPORTER_1"/>
    <property type="match status" value="1"/>
</dbReference>
<dbReference type="SUPFAM" id="SSF52540">
    <property type="entry name" value="P-loop containing nucleoside triphosphate hydrolases"/>
    <property type="match status" value="1"/>
</dbReference>
<feature type="region of interest" description="Disordered" evidence="6">
    <location>
        <begin position="254"/>
        <end position="275"/>
    </location>
</feature>
<dbReference type="Proteomes" id="UP000198703">
    <property type="component" value="Unassembled WGS sequence"/>
</dbReference>
<evidence type="ECO:0000256" key="3">
    <source>
        <dbReference type="ARBA" id="ARBA00022840"/>
    </source>
</evidence>
<protein>
    <submittedName>
        <fullName evidence="8">Iron complex transport system ATP-binding protein</fullName>
    </submittedName>
</protein>
<evidence type="ECO:0000256" key="1">
    <source>
        <dbReference type="ARBA" id="ARBA00022448"/>
    </source>
</evidence>
<accession>A0A1H4EIR1</accession>
<dbReference type="GO" id="GO:0016887">
    <property type="term" value="F:ATP hydrolysis activity"/>
    <property type="evidence" value="ECO:0007669"/>
    <property type="project" value="InterPro"/>
</dbReference>
<evidence type="ECO:0000256" key="2">
    <source>
        <dbReference type="ARBA" id="ARBA00022741"/>
    </source>
</evidence>
<keyword evidence="1" id="KW-0813">Transport</keyword>
<keyword evidence="9" id="KW-1185">Reference proteome</keyword>
<reference evidence="8 9" key="1">
    <citation type="submission" date="2016-10" db="EMBL/GenBank/DDBJ databases">
        <authorList>
            <person name="de Groot N.N."/>
        </authorList>
    </citation>
    <scope>NUCLEOTIDE SEQUENCE [LARGE SCALE GENOMIC DNA]</scope>
    <source>
        <strain evidence="8 9">DSM 15345</strain>
    </source>
</reference>
<dbReference type="SMART" id="SM00382">
    <property type="entry name" value="AAA"/>
    <property type="match status" value="1"/>
</dbReference>
<dbReference type="GO" id="GO:0005524">
    <property type="term" value="F:ATP binding"/>
    <property type="evidence" value="ECO:0007669"/>
    <property type="project" value="UniProtKB-KW"/>
</dbReference>
<dbReference type="Pfam" id="PF00005">
    <property type="entry name" value="ABC_tran"/>
    <property type="match status" value="1"/>
</dbReference>
<dbReference type="RefSeq" id="WP_093255274.1">
    <property type="nucleotide sequence ID" value="NZ_FNQM01000014.1"/>
</dbReference>
<dbReference type="InterPro" id="IPR003439">
    <property type="entry name" value="ABC_transporter-like_ATP-bd"/>
</dbReference>